<proteinExistence type="predicted"/>
<organism evidence="1 2">
    <name type="scientific">Peribacillus asahii</name>
    <dbReference type="NCBI Taxonomy" id="228899"/>
    <lineage>
        <taxon>Bacteria</taxon>
        <taxon>Bacillati</taxon>
        <taxon>Bacillota</taxon>
        <taxon>Bacilli</taxon>
        <taxon>Bacillales</taxon>
        <taxon>Bacillaceae</taxon>
        <taxon>Peribacillus</taxon>
    </lineage>
</organism>
<evidence type="ECO:0000313" key="2">
    <source>
        <dbReference type="Proteomes" id="UP000283095"/>
    </source>
</evidence>
<gene>
    <name evidence="1" type="ORF">BAOM_3422</name>
</gene>
<protein>
    <submittedName>
        <fullName evidence="1">Uncharacterized protein</fullName>
    </submittedName>
</protein>
<name>A0A3Q9RPW9_9BACI</name>
<accession>A0A3Q9RPW9</accession>
<reference evidence="1 2" key="1">
    <citation type="submission" date="2018-01" db="EMBL/GenBank/DDBJ databases">
        <title>Bacillus asahii Genome sequencing and assembly.</title>
        <authorList>
            <person name="Jiang H."/>
            <person name="Feng Y."/>
            <person name="Zhao F."/>
            <person name="Lin X."/>
        </authorList>
    </citation>
    <scope>NUCLEOTIDE SEQUENCE [LARGE SCALE GENOMIC DNA]</scope>
    <source>
        <strain evidence="1 2">OM18</strain>
    </source>
</reference>
<dbReference type="EMBL" id="CP026095">
    <property type="protein sequence ID" value="AZV44031.1"/>
    <property type="molecule type" value="Genomic_DNA"/>
</dbReference>
<sequence>MFVLMKEKGVAEVIFQSNISAKKIATTVTVARLVSKFEKVYLSIISLKSVPVQIRVFIVCLCAVIC</sequence>
<dbReference type="AlphaFoldDB" id="A0A3Q9RPW9"/>
<evidence type="ECO:0000313" key="1">
    <source>
        <dbReference type="EMBL" id="AZV44031.1"/>
    </source>
</evidence>
<dbReference type="RefSeq" id="WP_127761092.1">
    <property type="nucleotide sequence ID" value="NZ_CP026095.1"/>
</dbReference>
<dbReference type="KEGG" id="pasa:BAOM_3422"/>
<dbReference type="Proteomes" id="UP000283095">
    <property type="component" value="Chromosome"/>
</dbReference>